<protein>
    <submittedName>
        <fullName evidence="2">Alpha/beta hydrolase</fullName>
    </submittedName>
</protein>
<dbReference type="Pfam" id="PF00561">
    <property type="entry name" value="Abhydrolase_1"/>
    <property type="match status" value="1"/>
</dbReference>
<evidence type="ECO:0000259" key="1">
    <source>
        <dbReference type="Pfam" id="PF00561"/>
    </source>
</evidence>
<keyword evidence="2" id="KW-0378">Hydrolase</keyword>
<evidence type="ECO:0000313" key="3">
    <source>
        <dbReference type="Proteomes" id="UP001140293"/>
    </source>
</evidence>
<sequence length="288" mass="31542">MNTFSPLQDRRTVRIPAGVVGCREAGAGIPVLFIHGIVANGLAWRHVARRLAGQARCIAPDWPLGSHHPAMPSADLSLPGLARIVVDMMDALGLEDAALVGNGYGGDIAQVVAVEYPERVRGLVLAATNAFDSDPAPTRVLQRLTALPGAGALQAIGMRSRHMQRQWFTYGGVTKRPIPADVMTSYLTSLWSDREVRDDFRRFLDQLSPRHLAEASPRLAAFDKPALVVWPTEERYFPAEGARRLAQTMPRARLVTVDDSYSWMPEDRPDVFADLLAEFLGELSPASP</sequence>
<gene>
    <name evidence="2" type="ORF">H7I41_20520</name>
</gene>
<dbReference type="Gene3D" id="3.40.50.1820">
    <property type="entry name" value="alpha/beta hydrolase"/>
    <property type="match status" value="1"/>
</dbReference>
<feature type="domain" description="AB hydrolase-1" evidence="1">
    <location>
        <begin position="30"/>
        <end position="268"/>
    </location>
</feature>
<dbReference type="EMBL" id="JACKSJ010000181">
    <property type="protein sequence ID" value="MCV7172305.1"/>
    <property type="molecule type" value="Genomic_DNA"/>
</dbReference>
<dbReference type="GO" id="GO:0016787">
    <property type="term" value="F:hydrolase activity"/>
    <property type="evidence" value="ECO:0007669"/>
    <property type="project" value="UniProtKB-KW"/>
</dbReference>
<accession>A0A9X3BPN7</accession>
<dbReference type="PRINTS" id="PR00111">
    <property type="entry name" value="ABHYDROLASE"/>
</dbReference>
<proteinExistence type="predicted"/>
<dbReference type="InterPro" id="IPR029058">
    <property type="entry name" value="AB_hydrolase_fold"/>
</dbReference>
<dbReference type="Proteomes" id="UP001140293">
    <property type="component" value="Unassembled WGS sequence"/>
</dbReference>
<keyword evidence="3" id="KW-1185">Reference proteome</keyword>
<comment type="caution">
    <text evidence="2">The sequence shown here is derived from an EMBL/GenBank/DDBJ whole genome shotgun (WGS) entry which is preliminary data.</text>
</comment>
<reference evidence="2" key="1">
    <citation type="submission" date="2020-07" db="EMBL/GenBank/DDBJ databases">
        <authorList>
            <person name="Pettersson B.M.F."/>
            <person name="Behra P.R.K."/>
            <person name="Ramesh M."/>
            <person name="Das S."/>
            <person name="Dasgupta S."/>
            <person name="Kirsebom L.A."/>
        </authorList>
    </citation>
    <scope>NUCLEOTIDE SEQUENCE</scope>
    <source>
        <strain evidence="2">DSM 44615</strain>
    </source>
</reference>
<dbReference type="PANTHER" id="PTHR43798">
    <property type="entry name" value="MONOACYLGLYCEROL LIPASE"/>
    <property type="match status" value="1"/>
</dbReference>
<organism evidence="2 3">
    <name type="scientific">[Mycobacterium] manitobense</name>
    <dbReference type="NCBI Taxonomy" id="190147"/>
    <lineage>
        <taxon>Bacteria</taxon>
        <taxon>Bacillati</taxon>
        <taxon>Actinomycetota</taxon>
        <taxon>Actinomycetes</taxon>
        <taxon>Mycobacteriales</taxon>
        <taxon>Mycobacteriaceae</taxon>
        <taxon>Mycolicibacterium</taxon>
    </lineage>
</organism>
<dbReference type="RefSeq" id="WP_264014484.1">
    <property type="nucleotide sequence ID" value="NZ_JACKSJ010000181.1"/>
</dbReference>
<dbReference type="AlphaFoldDB" id="A0A9X3BPN7"/>
<evidence type="ECO:0000313" key="2">
    <source>
        <dbReference type="EMBL" id="MCV7172305.1"/>
    </source>
</evidence>
<reference evidence="2" key="2">
    <citation type="journal article" date="2022" name="BMC Genomics">
        <title>Comparative genome analysis of mycobacteria focusing on tRNA and non-coding RNA.</title>
        <authorList>
            <person name="Behra P.R.K."/>
            <person name="Pettersson B.M.F."/>
            <person name="Ramesh M."/>
            <person name="Das S."/>
            <person name="Dasgupta S."/>
            <person name="Kirsebom L.A."/>
        </authorList>
    </citation>
    <scope>NUCLEOTIDE SEQUENCE</scope>
    <source>
        <strain evidence="2">DSM 44615</strain>
    </source>
</reference>
<dbReference type="InterPro" id="IPR000073">
    <property type="entry name" value="AB_hydrolase_1"/>
</dbReference>
<name>A0A9X3BPN7_9MYCO</name>
<dbReference type="SUPFAM" id="SSF53474">
    <property type="entry name" value="alpha/beta-Hydrolases"/>
    <property type="match status" value="1"/>
</dbReference>
<dbReference type="InterPro" id="IPR050266">
    <property type="entry name" value="AB_hydrolase_sf"/>
</dbReference>